<gene>
    <name evidence="2" type="ORF">DM02DRAFT_672551</name>
</gene>
<name>A0A2V1DNR7_9PLEO</name>
<evidence type="ECO:0000256" key="1">
    <source>
        <dbReference type="SAM" id="MobiDB-lite"/>
    </source>
</evidence>
<keyword evidence="3" id="KW-1185">Reference proteome</keyword>
<accession>A0A2V1DNR7</accession>
<dbReference type="EMBL" id="KZ805389">
    <property type="protein sequence ID" value="PVH99595.1"/>
    <property type="molecule type" value="Genomic_DNA"/>
</dbReference>
<proteinExistence type="predicted"/>
<evidence type="ECO:0000313" key="2">
    <source>
        <dbReference type="EMBL" id="PVH99595.1"/>
    </source>
</evidence>
<feature type="compositionally biased region" description="Polar residues" evidence="1">
    <location>
        <begin position="138"/>
        <end position="147"/>
    </location>
</feature>
<dbReference type="Proteomes" id="UP000244855">
    <property type="component" value="Unassembled WGS sequence"/>
</dbReference>
<dbReference type="AlphaFoldDB" id="A0A2V1DNR7"/>
<evidence type="ECO:0000313" key="3">
    <source>
        <dbReference type="Proteomes" id="UP000244855"/>
    </source>
</evidence>
<feature type="region of interest" description="Disordered" evidence="1">
    <location>
        <begin position="134"/>
        <end position="159"/>
    </location>
</feature>
<sequence length="234" mass="26120">MKTPTLDHEASIHPLPVRPPFATPPVSVNCFKLRLRSAPPAAIAPSRAALCTGTWLRHEDLRLCPSARFRRGGIVDRLCAALSRSKTSVPRLVGFFFFCTASRTRWWRTGLALHGLVGPESQLMDSHQPPRLAACPSDSCSGQSTHRQPSDALHDMPTQRPSDPAIRIHLITGTAIPLLGIPRAKPRPRKVQSEPHAKALLSSNLKHRRACWSPRPRRIYFLLASEVPWTEDHW</sequence>
<reference evidence="2 3" key="1">
    <citation type="journal article" date="2018" name="Sci. Rep.">
        <title>Comparative genomics provides insights into the lifestyle and reveals functional heterogeneity of dark septate endophytic fungi.</title>
        <authorList>
            <person name="Knapp D.G."/>
            <person name="Nemeth J.B."/>
            <person name="Barry K."/>
            <person name="Hainaut M."/>
            <person name="Henrissat B."/>
            <person name="Johnson J."/>
            <person name="Kuo A."/>
            <person name="Lim J.H.P."/>
            <person name="Lipzen A."/>
            <person name="Nolan M."/>
            <person name="Ohm R.A."/>
            <person name="Tamas L."/>
            <person name="Grigoriev I.V."/>
            <person name="Spatafora J.W."/>
            <person name="Nagy L.G."/>
            <person name="Kovacs G.M."/>
        </authorList>
    </citation>
    <scope>NUCLEOTIDE SEQUENCE [LARGE SCALE GENOMIC DNA]</scope>
    <source>
        <strain evidence="2 3">DSE2036</strain>
    </source>
</reference>
<protein>
    <submittedName>
        <fullName evidence="2">Uncharacterized protein</fullName>
    </submittedName>
</protein>
<organism evidence="2 3">
    <name type="scientific">Periconia macrospinosa</name>
    <dbReference type="NCBI Taxonomy" id="97972"/>
    <lineage>
        <taxon>Eukaryota</taxon>
        <taxon>Fungi</taxon>
        <taxon>Dikarya</taxon>
        <taxon>Ascomycota</taxon>
        <taxon>Pezizomycotina</taxon>
        <taxon>Dothideomycetes</taxon>
        <taxon>Pleosporomycetidae</taxon>
        <taxon>Pleosporales</taxon>
        <taxon>Massarineae</taxon>
        <taxon>Periconiaceae</taxon>
        <taxon>Periconia</taxon>
    </lineage>
</organism>